<proteinExistence type="predicted"/>
<dbReference type="Gene3D" id="3.40.1580.10">
    <property type="entry name" value="SMI1/KNR4-like"/>
    <property type="match status" value="1"/>
</dbReference>
<dbReference type="InterPro" id="IPR037883">
    <property type="entry name" value="Knr4/Smi1-like_sf"/>
</dbReference>
<dbReference type="Proteomes" id="UP000273516">
    <property type="component" value="Unassembled WGS sequence"/>
</dbReference>
<feature type="domain" description="Knr4/Smi1-like" evidence="1">
    <location>
        <begin position="15"/>
        <end position="154"/>
    </location>
</feature>
<sequence length="157" mass="17729">MADIEWVRYKSDLPEVTEADLDGLEADRGVKLPERYRALVKAHRGDIPRPAIADIGERKTPVNALFFVKKDFQGNGSSYNIWHYIEELDAELPQELGAKLIPFTSNSGHAIFVFDYRHGPEPEVALVDTEQDLEEQGEDAITKIADSFDEFLDGLHD</sequence>
<dbReference type="InterPro" id="IPR018958">
    <property type="entry name" value="Knr4/Smi1-like_dom"/>
</dbReference>
<dbReference type="SMART" id="SM00860">
    <property type="entry name" value="SMI1_KNR4"/>
    <property type="match status" value="1"/>
</dbReference>
<evidence type="ECO:0000259" key="1">
    <source>
        <dbReference type="SMART" id="SM00860"/>
    </source>
</evidence>
<dbReference type="EMBL" id="QOKZ01000006">
    <property type="protein sequence ID" value="RMC33901.1"/>
    <property type="molecule type" value="Genomic_DNA"/>
</dbReference>
<dbReference type="OrthoDB" id="4827574at2"/>
<keyword evidence="3" id="KW-1185">Reference proteome</keyword>
<name>A0A3M0M8R5_9RHOB</name>
<evidence type="ECO:0000313" key="2">
    <source>
        <dbReference type="EMBL" id="RMC33901.1"/>
    </source>
</evidence>
<reference evidence="2 3" key="1">
    <citation type="submission" date="2018-07" db="EMBL/GenBank/DDBJ databases">
        <authorList>
            <person name="Zhang Y."/>
            <person name="Wang L."/>
            <person name="Ma S."/>
        </authorList>
    </citation>
    <scope>NUCLEOTIDE SEQUENCE [LARGE SCALE GENOMIC DNA]</scope>
    <source>
        <strain evidence="2 3">4-2</strain>
    </source>
</reference>
<evidence type="ECO:0000313" key="3">
    <source>
        <dbReference type="Proteomes" id="UP000273516"/>
    </source>
</evidence>
<organism evidence="2 3">
    <name type="scientific">Paracoccus alkanivorans</name>
    <dbReference type="NCBI Taxonomy" id="2116655"/>
    <lineage>
        <taxon>Bacteria</taxon>
        <taxon>Pseudomonadati</taxon>
        <taxon>Pseudomonadota</taxon>
        <taxon>Alphaproteobacteria</taxon>
        <taxon>Rhodobacterales</taxon>
        <taxon>Paracoccaceae</taxon>
        <taxon>Paracoccus</taxon>
    </lineage>
</organism>
<dbReference type="AlphaFoldDB" id="A0A3M0M8R5"/>
<protein>
    <submittedName>
        <fullName evidence="2">SMI1/KNR4 family protein</fullName>
    </submittedName>
</protein>
<dbReference type="SUPFAM" id="SSF160631">
    <property type="entry name" value="SMI1/KNR4-like"/>
    <property type="match status" value="1"/>
</dbReference>
<gene>
    <name evidence="2" type="ORF">C9E81_16590</name>
</gene>
<dbReference type="Pfam" id="PF09346">
    <property type="entry name" value="SMI1_KNR4"/>
    <property type="match status" value="1"/>
</dbReference>
<accession>A0A3M0M8R5</accession>
<comment type="caution">
    <text evidence="2">The sequence shown here is derived from an EMBL/GenBank/DDBJ whole genome shotgun (WGS) entry which is preliminary data.</text>
</comment>
<dbReference type="RefSeq" id="WP_122113451.1">
    <property type="nucleotide sequence ID" value="NZ_QOKZ01000006.1"/>
</dbReference>